<dbReference type="InterPro" id="IPR012349">
    <property type="entry name" value="Split_barrel_FMN-bd"/>
</dbReference>
<dbReference type="Proteomes" id="UP001167160">
    <property type="component" value="Unassembled WGS sequence"/>
</dbReference>
<protein>
    <submittedName>
        <fullName evidence="1">Pyridoxamine 5'-phosphate oxidase family protein</fullName>
    </submittedName>
</protein>
<sequence>MHPEPTGAVEERALELLSATSHGRLSMSLRALPFSALARHAVSGDGVLLRLHRGHGYHHACDGNVVAYGADAVTLDGHGWAVQFVGTARLTHPAGHELELLGRAPVLADGAHYEPAYLRVEPRFATVHTLGGGLPAQRDGSRPDA</sequence>
<dbReference type="SUPFAM" id="SSF50475">
    <property type="entry name" value="FMN-binding split barrel"/>
    <property type="match status" value="1"/>
</dbReference>
<proteinExistence type="predicted"/>
<reference evidence="1" key="1">
    <citation type="journal article" date="2023" name="Int. J. Syst. Evol. Microbiol.">
        <title>Streptomyces meridianus sp. nov. isolated from brackish water of the Tagus estuary in Alcochete, Portugal.</title>
        <authorList>
            <person name="Santos J.D.N."/>
            <person name="Klimek D."/>
            <person name="Calusinska M."/>
            <person name="Lobo Da Cunha A."/>
            <person name="Catita J."/>
            <person name="Goncalves H."/>
            <person name="Gonzalez I."/>
            <person name="Reyes F."/>
            <person name="Lage O.M."/>
        </authorList>
    </citation>
    <scope>NUCLEOTIDE SEQUENCE</scope>
    <source>
        <strain evidence="1">MTZ3.1</strain>
    </source>
</reference>
<dbReference type="RefSeq" id="WP_251413827.1">
    <property type="nucleotide sequence ID" value="NZ_JAMQGM010000024.1"/>
</dbReference>
<dbReference type="Pfam" id="PF12900">
    <property type="entry name" value="Pyridox_ox_2"/>
    <property type="match status" value="1"/>
</dbReference>
<dbReference type="InterPro" id="IPR024747">
    <property type="entry name" value="Pyridox_Oxase-rel"/>
</dbReference>
<gene>
    <name evidence="1" type="ORF">M1E25_11815</name>
</gene>
<dbReference type="EMBL" id="JAMQGM010000024">
    <property type="protein sequence ID" value="MCM2578036.1"/>
    <property type="molecule type" value="Genomic_DNA"/>
</dbReference>
<dbReference type="Gene3D" id="2.30.110.10">
    <property type="entry name" value="Electron Transport, Fmn-binding Protein, Chain A"/>
    <property type="match status" value="1"/>
</dbReference>
<organism evidence="1 2">
    <name type="scientific">Streptomyces meridianus</name>
    <dbReference type="NCBI Taxonomy" id="2938945"/>
    <lineage>
        <taxon>Bacteria</taxon>
        <taxon>Bacillati</taxon>
        <taxon>Actinomycetota</taxon>
        <taxon>Actinomycetes</taxon>
        <taxon>Kitasatosporales</taxon>
        <taxon>Streptomycetaceae</taxon>
        <taxon>Streptomyces</taxon>
    </lineage>
</organism>
<accession>A0ABT0X676</accession>
<evidence type="ECO:0000313" key="1">
    <source>
        <dbReference type="EMBL" id="MCM2578036.1"/>
    </source>
</evidence>
<evidence type="ECO:0000313" key="2">
    <source>
        <dbReference type="Proteomes" id="UP001167160"/>
    </source>
</evidence>
<keyword evidence="2" id="KW-1185">Reference proteome</keyword>
<name>A0ABT0X676_9ACTN</name>
<comment type="caution">
    <text evidence="1">The sequence shown here is derived from an EMBL/GenBank/DDBJ whole genome shotgun (WGS) entry which is preliminary data.</text>
</comment>